<evidence type="ECO:0000256" key="2">
    <source>
        <dbReference type="ARBA" id="ARBA00012210"/>
    </source>
</evidence>
<dbReference type="RefSeq" id="XP_015279268.1">
    <property type="nucleotide sequence ID" value="XM_015423782.1"/>
</dbReference>
<dbReference type="Proteomes" id="UP000694871">
    <property type="component" value="Unplaced"/>
</dbReference>
<sequence length="753" mass="82403">MPNSIGKRFKPTKYIPVSTAAALLVGSTTLFFVFTCPWLTRAVSPAIPLYNGLVFLFVLANFSMATFMDPGVFPRADEDEDKDDDFRAPLYKNVEIKGIQVRMKWCATCHFYRPPRCSHCSVCDNCVEQLFAVYRTAGEQSVDLLLLLLIKCSDGRWELTRRCDVQPMSVMCVAGLFFIPVIGLTGFHIVLVARGRTTNEQVTGKFRGGVNPFTRGCCGNVEHVLCSPLAPRYIVDPKKKQPVSVKPPFLRLDLTERQITVKISDNGIQANLNRSKSKVSLEGLDEKSLDIQPPLPPKGDSSKYSEPGSSEESSLSPKLISPPTPAMYKYRPAFSNNPKVHYHGASEQISIQDGHKQAAVMEENDSSLDYQSEPSVDIPSYRQSSLHKTYQSSPLQIDSFAVNSRSLSLKSASRRGIDKVSLHPLKSEGAASTPYKSIFSPNSLSNRNGSLSYDSLLNPMSPSGRRCMAHSAVGSIGYHSPYLSAKMCHLRGRELQRPPPQSFSPVLGSPASHPRDPSPVRYDNLSKTIMASIQERKEMEEREKLLLSHPDSVFADSGVYDTPSSYSLQQVSMLSEDPRSIILRYGSRDNLMTTSSFSARNPVLQASVTSLSSAMTRTSRTSTPSLQADLANNNVQAHQALQGRVSNGSFKSPGHQVPSSPSGISRSPSYGPKAVSFVNAVEITEAQPMGTPREDIQLKTPHSKINGQPKGISRVECRLGSTPSPQGPPVSPARHSNVKKVSGVGGTTYEISV</sequence>
<evidence type="ECO:0000313" key="11">
    <source>
        <dbReference type="RefSeq" id="XP_015279268.1"/>
    </source>
</evidence>
<keyword evidence="9" id="KW-0472">Membrane</keyword>
<feature type="region of interest" description="Disordered" evidence="8">
    <location>
        <begin position="701"/>
        <end position="753"/>
    </location>
</feature>
<name>A0ABM1KZY1_GEKJA</name>
<evidence type="ECO:0000256" key="7">
    <source>
        <dbReference type="ARBA" id="ARBA00023315"/>
    </source>
</evidence>
<evidence type="ECO:0000256" key="5">
    <source>
        <dbReference type="ARBA" id="ARBA00023139"/>
    </source>
</evidence>
<keyword evidence="9" id="KW-0812">Transmembrane</keyword>
<keyword evidence="7" id="KW-0012">Acyltransferase</keyword>
<dbReference type="PANTHER" id="PTHR12349">
    <property type="entry name" value="ANKYRIN REPEAT AND LEM DOMAIN-CONTAINING PROTEIN 2"/>
    <property type="match status" value="1"/>
</dbReference>
<keyword evidence="5" id="KW-0564">Palmitate</keyword>
<dbReference type="GeneID" id="107120988"/>
<feature type="region of interest" description="Disordered" evidence="8">
    <location>
        <begin position="495"/>
        <end position="520"/>
    </location>
</feature>
<feature type="region of interest" description="Disordered" evidence="8">
    <location>
        <begin position="279"/>
        <end position="323"/>
    </location>
</feature>
<reference evidence="11" key="1">
    <citation type="submission" date="2025-08" db="UniProtKB">
        <authorList>
            <consortium name="RefSeq"/>
        </authorList>
    </citation>
    <scope>IDENTIFICATION</scope>
</reference>
<feature type="region of interest" description="Disordered" evidence="8">
    <location>
        <begin position="645"/>
        <end position="670"/>
    </location>
</feature>
<evidence type="ECO:0000256" key="9">
    <source>
        <dbReference type="SAM" id="Phobius"/>
    </source>
</evidence>
<keyword evidence="9" id="KW-1133">Transmembrane helix</keyword>
<feature type="transmembrane region" description="Helical" evidence="9">
    <location>
        <begin position="170"/>
        <end position="191"/>
    </location>
</feature>
<keyword evidence="4" id="KW-0333">Golgi apparatus</keyword>
<evidence type="ECO:0000313" key="10">
    <source>
        <dbReference type="Proteomes" id="UP000694871"/>
    </source>
</evidence>
<organism evidence="10 11">
    <name type="scientific">Gekko japonicus</name>
    <name type="common">Schlegel's Japanese gecko</name>
    <dbReference type="NCBI Taxonomy" id="146911"/>
    <lineage>
        <taxon>Eukaryota</taxon>
        <taxon>Metazoa</taxon>
        <taxon>Chordata</taxon>
        <taxon>Craniata</taxon>
        <taxon>Vertebrata</taxon>
        <taxon>Euteleostomi</taxon>
        <taxon>Lepidosauria</taxon>
        <taxon>Squamata</taxon>
        <taxon>Bifurcata</taxon>
        <taxon>Gekkota</taxon>
        <taxon>Gekkonidae</taxon>
        <taxon>Gekkoninae</taxon>
        <taxon>Gekko</taxon>
    </lineage>
</organism>
<dbReference type="PANTHER" id="PTHR12349:SF1">
    <property type="entry name" value="PALMITOYLTRANSFERASE ZDHHC8"/>
    <property type="match status" value="1"/>
</dbReference>
<protein>
    <recommendedName>
        <fullName evidence="2">protein S-acyltransferase</fullName>
        <ecNumber evidence="2">2.3.1.225</ecNumber>
    </recommendedName>
</protein>
<gene>
    <name evidence="11" type="primary">ZDHHC8</name>
</gene>
<feature type="region of interest" description="Disordered" evidence="8">
    <location>
        <begin position="347"/>
        <end position="384"/>
    </location>
</feature>
<evidence type="ECO:0000256" key="1">
    <source>
        <dbReference type="ARBA" id="ARBA00004653"/>
    </source>
</evidence>
<evidence type="ECO:0000256" key="3">
    <source>
        <dbReference type="ARBA" id="ARBA00022679"/>
    </source>
</evidence>
<keyword evidence="6" id="KW-0449">Lipoprotein</keyword>
<feature type="transmembrane region" description="Helical" evidence="9">
    <location>
        <begin position="46"/>
        <end position="67"/>
    </location>
</feature>
<feature type="compositionally biased region" description="Low complexity" evidence="8">
    <location>
        <begin position="658"/>
        <end position="670"/>
    </location>
</feature>
<evidence type="ECO:0000256" key="4">
    <source>
        <dbReference type="ARBA" id="ARBA00023034"/>
    </source>
</evidence>
<evidence type="ECO:0000256" key="6">
    <source>
        <dbReference type="ARBA" id="ARBA00023288"/>
    </source>
</evidence>
<accession>A0ABM1KZY1</accession>
<evidence type="ECO:0000256" key="8">
    <source>
        <dbReference type="SAM" id="MobiDB-lite"/>
    </source>
</evidence>
<proteinExistence type="predicted"/>
<keyword evidence="3" id="KW-0808">Transferase</keyword>
<feature type="compositionally biased region" description="Low complexity" evidence="8">
    <location>
        <begin position="302"/>
        <end position="319"/>
    </location>
</feature>
<feature type="transmembrane region" description="Helical" evidence="9">
    <location>
        <begin position="21"/>
        <end position="40"/>
    </location>
</feature>
<dbReference type="PROSITE" id="PS50216">
    <property type="entry name" value="DHHC"/>
    <property type="match status" value="1"/>
</dbReference>
<keyword evidence="10" id="KW-1185">Reference proteome</keyword>
<dbReference type="EC" id="2.3.1.225" evidence="2"/>
<comment type="subcellular location">
    <subcellularLocation>
        <location evidence="1">Golgi apparatus membrane</location>
        <topology evidence="1">Multi-pass membrane protein</topology>
    </subcellularLocation>
</comment>